<name>A0A5D3KP63_9BRAD</name>
<dbReference type="SUPFAM" id="SSF54909">
    <property type="entry name" value="Dimeric alpha+beta barrel"/>
    <property type="match status" value="1"/>
</dbReference>
<evidence type="ECO:0000313" key="2">
    <source>
        <dbReference type="EMBL" id="TYL93971.1"/>
    </source>
</evidence>
<evidence type="ECO:0000259" key="1">
    <source>
        <dbReference type="Pfam" id="PF03992"/>
    </source>
</evidence>
<protein>
    <recommendedName>
        <fullName evidence="1">ABM domain-containing protein</fullName>
    </recommendedName>
</protein>
<accession>A0A5D3KP63</accession>
<comment type="caution">
    <text evidence="2">The sequence shown here is derived from an EMBL/GenBank/DDBJ whole genome shotgun (WGS) entry which is preliminary data.</text>
</comment>
<feature type="domain" description="ABM" evidence="1">
    <location>
        <begin position="41"/>
        <end position="102"/>
    </location>
</feature>
<sequence>MTRVRLRRWPAFCDVRQDRPCLWTAVAKDTSLIVFSLQVVAPDERRTALLRALGALLGPTRVAPGCLDARLYSDLDGRRTLLFVEDWESREQFERNLDTAKLNAIVSAIELCSEAPVVRLDAVERAEGMDVLALYQGITPDVQ</sequence>
<dbReference type="InterPro" id="IPR011008">
    <property type="entry name" value="Dimeric_a/b-barrel"/>
</dbReference>
<dbReference type="AlphaFoldDB" id="A0A5D3KP63"/>
<proteinExistence type="predicted"/>
<dbReference type="EMBL" id="VSSS01000030">
    <property type="protein sequence ID" value="TYL93971.1"/>
    <property type="molecule type" value="Genomic_DNA"/>
</dbReference>
<dbReference type="Gene3D" id="3.30.70.100">
    <property type="match status" value="1"/>
</dbReference>
<dbReference type="Proteomes" id="UP000324758">
    <property type="component" value="Unassembled WGS sequence"/>
</dbReference>
<keyword evidence="3" id="KW-1185">Reference proteome</keyword>
<dbReference type="Pfam" id="PF03992">
    <property type="entry name" value="ABM"/>
    <property type="match status" value="1"/>
</dbReference>
<gene>
    <name evidence="2" type="ORF">FXB40_19205</name>
</gene>
<dbReference type="InterPro" id="IPR007138">
    <property type="entry name" value="ABM_dom"/>
</dbReference>
<evidence type="ECO:0000313" key="3">
    <source>
        <dbReference type="Proteomes" id="UP000324758"/>
    </source>
</evidence>
<dbReference type="OrthoDB" id="9812192at2"/>
<reference evidence="2 3" key="1">
    <citation type="submission" date="2019-08" db="EMBL/GenBank/DDBJ databases">
        <title>Bradyrhizobium hipponensis sp. nov., a rhizobium isolated from a Lupinus angustifolius root nodule in Tunisia.</title>
        <authorList>
            <person name="Off K."/>
            <person name="Rejili M."/>
            <person name="Mars M."/>
            <person name="Brachmann A."/>
            <person name="Marin M."/>
        </authorList>
    </citation>
    <scope>NUCLEOTIDE SEQUENCE [LARGE SCALE GENOMIC DNA]</scope>
    <source>
        <strain evidence="2 3">CTAW71</strain>
    </source>
</reference>
<organism evidence="2 3">
    <name type="scientific">Bradyrhizobium rifense</name>
    <dbReference type="NCBI Taxonomy" id="515499"/>
    <lineage>
        <taxon>Bacteria</taxon>
        <taxon>Pseudomonadati</taxon>
        <taxon>Pseudomonadota</taxon>
        <taxon>Alphaproteobacteria</taxon>
        <taxon>Hyphomicrobiales</taxon>
        <taxon>Nitrobacteraceae</taxon>
        <taxon>Bradyrhizobium</taxon>
    </lineage>
</organism>